<accession>A0ACC3B226</accession>
<protein>
    <submittedName>
        <fullName evidence="1">Uncharacterized protein</fullName>
    </submittedName>
</protein>
<evidence type="ECO:0000313" key="2">
    <source>
        <dbReference type="Proteomes" id="UP001177260"/>
    </source>
</evidence>
<name>A0ACC3B226_9EURO</name>
<comment type="caution">
    <text evidence="1">The sequence shown here is derived from an EMBL/GenBank/DDBJ whole genome shotgun (WGS) entry which is preliminary data.</text>
</comment>
<evidence type="ECO:0000313" key="1">
    <source>
        <dbReference type="EMBL" id="KAK1144197.1"/>
    </source>
</evidence>
<sequence length="819" mass="90461">MAQPIPFSYVPKGLSYNELSVNSCGAFNFLNASTIDKAHKAPYDIPIQPPEFDIPWPSSFPAVRQCKYWKDVQTSCEDLMQEIRALRNQQTRVVPDGFSHVGDEQRLTPKESMIIATAVSSAPYMVPNAPRDRIEAIAKLWMLLWTHDDVVEYNPEQVGSTVVNDMIGSLLRVARGFEDLSGNEACATFKLTAELLDLPGGLMQTLLETLEDFLVFTSKHQRSRFEGLRDFLDYRMIDIAMNLILASVRLGNGLDLTRQQLEPLRHIIELTSDHITLVNDLFSFDKEKRAAVTEGALLLNTVNYLEQALSVSSPFAKDLTLRLMLDIESKLQDELGQISQINTLSEWQVRYAHALIQALELKPGIGQVHLVMRNGRQNIEPESLQGQNKQSFDLLSNMSCLKGTHADQTLVDYFWDAPQDVFWSQLAGALECVDSGTTTVVDHAHINYSPEHSTEALRATISSGLRSVFAYCPTPRVATWKPELALDRDLLPAWVMETFERLAGLNPLGPNGRVSLGFAFDGFFLPGPMLRSLYSKVREAGVRLITSHSAYGVQFGSPNQTSAAATLDKNGLLGPDILLSHNNNPTPQDARLVTDKQAKISSTPGTELQMGLGNPVCLRDDFYPLSSLGIDCHSVCSAYMPAQMMLALQSARARRHEDLESQEKWSSDVGFSAGSVFNLGTLHGARAIGMEDTIGSLAVGKKADIVIFDCDTPGMLVAADRDPIAAIVLHSTVRDVNTVIIDGVIRKKDGILRPVLASESISEKVDRGQKIEWKEVVPRVMELSRRIDEQKKTTVDGKAAKKAIMAAFHMNSDGHVGSV</sequence>
<dbReference type="Proteomes" id="UP001177260">
    <property type="component" value="Unassembled WGS sequence"/>
</dbReference>
<reference evidence="1 2" key="1">
    <citation type="journal article" date="2023" name="ACS Omega">
        <title>Identification of the Neoaspergillic Acid Biosynthesis Gene Cluster by Establishing an In Vitro CRISPR-Ribonucleoprotein Genetic System in Aspergillus melleus.</title>
        <authorList>
            <person name="Yuan B."/>
            <person name="Grau M.F."/>
            <person name="Murata R.M."/>
            <person name="Torok T."/>
            <person name="Venkateswaran K."/>
            <person name="Stajich J.E."/>
            <person name="Wang C.C.C."/>
        </authorList>
    </citation>
    <scope>NUCLEOTIDE SEQUENCE [LARGE SCALE GENOMIC DNA]</scope>
    <source>
        <strain evidence="1 2">IMV 1140</strain>
    </source>
</reference>
<proteinExistence type="predicted"/>
<gene>
    <name evidence="1" type="ORF">N8T08_005610</name>
</gene>
<organism evidence="1 2">
    <name type="scientific">Aspergillus melleus</name>
    <dbReference type="NCBI Taxonomy" id="138277"/>
    <lineage>
        <taxon>Eukaryota</taxon>
        <taxon>Fungi</taxon>
        <taxon>Dikarya</taxon>
        <taxon>Ascomycota</taxon>
        <taxon>Pezizomycotina</taxon>
        <taxon>Eurotiomycetes</taxon>
        <taxon>Eurotiomycetidae</taxon>
        <taxon>Eurotiales</taxon>
        <taxon>Aspergillaceae</taxon>
        <taxon>Aspergillus</taxon>
        <taxon>Aspergillus subgen. Circumdati</taxon>
    </lineage>
</organism>
<keyword evidence="2" id="KW-1185">Reference proteome</keyword>
<dbReference type="EMBL" id="JAOPJF010000032">
    <property type="protein sequence ID" value="KAK1144197.1"/>
    <property type="molecule type" value="Genomic_DNA"/>
</dbReference>